<feature type="transmembrane region" description="Helical" evidence="1">
    <location>
        <begin position="28"/>
        <end position="51"/>
    </location>
</feature>
<keyword evidence="1" id="KW-0812">Transmembrane</keyword>
<keyword evidence="1" id="KW-1133">Transmembrane helix</keyword>
<dbReference type="EMBL" id="PDCK01000042">
    <property type="protein sequence ID" value="PRQ37516.1"/>
    <property type="molecule type" value="Genomic_DNA"/>
</dbReference>
<reference evidence="2 3" key="1">
    <citation type="journal article" date="2018" name="Nat. Genet.">
        <title>The Rosa genome provides new insights in the design of modern roses.</title>
        <authorList>
            <person name="Bendahmane M."/>
        </authorList>
    </citation>
    <scope>NUCLEOTIDE SEQUENCE [LARGE SCALE GENOMIC DNA]</scope>
    <source>
        <strain evidence="3">cv. Old Blush</strain>
    </source>
</reference>
<dbReference type="PANTHER" id="PTHR11206">
    <property type="entry name" value="MULTIDRUG RESISTANCE PROTEIN"/>
    <property type="match status" value="1"/>
</dbReference>
<protein>
    <submittedName>
        <fullName evidence="2">Uncharacterized protein</fullName>
    </submittedName>
</protein>
<dbReference type="Gramene" id="PRQ37516">
    <property type="protein sequence ID" value="PRQ37516"/>
    <property type="gene ID" value="RchiOBHm_Chr4g0403431"/>
</dbReference>
<proteinExistence type="predicted"/>
<dbReference type="Proteomes" id="UP000238479">
    <property type="component" value="Chromosome 4"/>
</dbReference>
<comment type="caution">
    <text evidence="2">The sequence shown here is derived from an EMBL/GenBank/DDBJ whole genome shotgun (WGS) entry which is preliminary data.</text>
</comment>
<keyword evidence="3" id="KW-1185">Reference proteome</keyword>
<evidence type="ECO:0000313" key="2">
    <source>
        <dbReference type="EMBL" id="PRQ37516.1"/>
    </source>
</evidence>
<organism evidence="2 3">
    <name type="scientific">Rosa chinensis</name>
    <name type="common">China rose</name>
    <dbReference type="NCBI Taxonomy" id="74649"/>
    <lineage>
        <taxon>Eukaryota</taxon>
        <taxon>Viridiplantae</taxon>
        <taxon>Streptophyta</taxon>
        <taxon>Embryophyta</taxon>
        <taxon>Tracheophyta</taxon>
        <taxon>Spermatophyta</taxon>
        <taxon>Magnoliopsida</taxon>
        <taxon>eudicotyledons</taxon>
        <taxon>Gunneridae</taxon>
        <taxon>Pentapetalae</taxon>
        <taxon>rosids</taxon>
        <taxon>fabids</taxon>
        <taxon>Rosales</taxon>
        <taxon>Rosaceae</taxon>
        <taxon>Rosoideae</taxon>
        <taxon>Rosoideae incertae sedis</taxon>
        <taxon>Rosa</taxon>
    </lineage>
</organism>
<feature type="transmembrane region" description="Helical" evidence="1">
    <location>
        <begin position="155"/>
        <end position="178"/>
    </location>
</feature>
<dbReference type="OMA" id="PSAIMIR"/>
<keyword evidence="1" id="KW-0472">Membrane</keyword>
<name>A0A2P6QTL5_ROSCH</name>
<evidence type="ECO:0000256" key="1">
    <source>
        <dbReference type="SAM" id="Phobius"/>
    </source>
</evidence>
<gene>
    <name evidence="2" type="ORF">RchiOBHm_Chr4g0403431</name>
</gene>
<evidence type="ECO:0000313" key="3">
    <source>
        <dbReference type="Proteomes" id="UP000238479"/>
    </source>
</evidence>
<sequence>MIVTTGSAILVHLLLCWLHVYKTSLGYRGVVVAISISYWINALLLAIYIRVSPSCIHTWTRFSKEAFHRIPNFIRLSIPSAIMIRTLNRACAYVVRKNRISYAKVISEKWKLLFMVDSINLNFYSGRVTFSFSLSFPVTRVSNQLGAGQPRLARLAVGVSLCIVVAEGVVVAAVLILGRTV</sequence>
<dbReference type="AlphaFoldDB" id="A0A2P6QTL5"/>
<accession>A0A2P6QTL5</accession>